<name>A0A196S6Z0_BLAHN</name>
<dbReference type="GO" id="GO:0000139">
    <property type="term" value="C:Golgi membrane"/>
    <property type="evidence" value="ECO:0007669"/>
    <property type="project" value="InterPro"/>
</dbReference>
<dbReference type="STRING" id="478820.A0A196S6Z0"/>
<feature type="transmembrane region" description="Helical" evidence="6">
    <location>
        <begin position="226"/>
        <end position="244"/>
    </location>
</feature>
<feature type="region of interest" description="Disordered" evidence="5">
    <location>
        <begin position="254"/>
        <end position="275"/>
    </location>
</feature>
<keyword evidence="8" id="KW-1185">Reference proteome</keyword>
<feature type="transmembrane region" description="Helical" evidence="6">
    <location>
        <begin position="201"/>
        <end position="220"/>
    </location>
</feature>
<keyword evidence="7" id="KW-0813">Transport</keyword>
<keyword evidence="2 6" id="KW-0812">Transmembrane</keyword>
<dbReference type="EMBL" id="LXWW01000577">
    <property type="protein sequence ID" value="OAO11837.1"/>
    <property type="molecule type" value="Genomic_DNA"/>
</dbReference>
<sequence>MKWKERENGYARKSFSLTEILLMSVPAYLSFVSNSFYFILQRLLEDELIIQSFSVFKVAITGFLSIIVIRRKLTSTHWAAIVILCTSVGLIERKNAGSSSFDFPFYATFIALISMLFDSLSSVITELLLKRHRNMDIAQQNIWLYFWSGITQLLSLVMKEGSNFPQRITFRNFNTYAYALVITESLRGLTTLRIQKEIDSVAESFISSMSLMVAAFFVSVLMRQSIPFMFFLAAGNIMIAGYLYHSVPRPVSTIDSTPREEEHLTPDATDIESEE</sequence>
<feature type="transmembrane region" description="Helical" evidence="6">
    <location>
        <begin position="52"/>
        <end position="69"/>
    </location>
</feature>
<dbReference type="InterPro" id="IPR007271">
    <property type="entry name" value="Nuc_sug_transpt"/>
</dbReference>
<dbReference type="AlphaFoldDB" id="A0A196S6Z0"/>
<dbReference type="GO" id="GO:0015165">
    <property type="term" value="F:pyrimidine nucleotide-sugar transmembrane transporter activity"/>
    <property type="evidence" value="ECO:0007669"/>
    <property type="project" value="InterPro"/>
</dbReference>
<gene>
    <name evidence="7" type="ORF">AV274_6450</name>
</gene>
<evidence type="ECO:0000256" key="3">
    <source>
        <dbReference type="ARBA" id="ARBA00022989"/>
    </source>
</evidence>
<protein>
    <submittedName>
        <fullName evidence="7">Nucleotide-sugar transporter family protein</fullName>
    </submittedName>
</protein>
<comment type="subcellular location">
    <subcellularLocation>
        <location evidence="1">Membrane</location>
        <topology evidence="1">Multi-pass membrane protein</topology>
    </subcellularLocation>
</comment>
<evidence type="ECO:0000313" key="8">
    <source>
        <dbReference type="Proteomes" id="UP000078348"/>
    </source>
</evidence>
<dbReference type="Pfam" id="PF04142">
    <property type="entry name" value="Nuc_sug_transp"/>
    <property type="match status" value="1"/>
</dbReference>
<evidence type="ECO:0000256" key="4">
    <source>
        <dbReference type="ARBA" id="ARBA00023136"/>
    </source>
</evidence>
<evidence type="ECO:0000256" key="5">
    <source>
        <dbReference type="SAM" id="MobiDB-lite"/>
    </source>
</evidence>
<evidence type="ECO:0000256" key="6">
    <source>
        <dbReference type="SAM" id="Phobius"/>
    </source>
</evidence>
<evidence type="ECO:0000256" key="2">
    <source>
        <dbReference type="ARBA" id="ARBA00022692"/>
    </source>
</evidence>
<reference evidence="7 8" key="1">
    <citation type="submission" date="2016-05" db="EMBL/GenBank/DDBJ databases">
        <title>Nuclear genome of Blastocystis sp. subtype 1 NandII.</title>
        <authorList>
            <person name="Gentekaki E."/>
            <person name="Curtis B."/>
            <person name="Stairs C."/>
            <person name="Eme L."/>
            <person name="Herman E."/>
            <person name="Klimes V."/>
            <person name="Arias M.C."/>
            <person name="Elias M."/>
            <person name="Hilliou F."/>
            <person name="Klute M."/>
            <person name="Malik S.-B."/>
            <person name="Pightling A."/>
            <person name="Rachubinski R."/>
            <person name="Salas D."/>
            <person name="Schlacht A."/>
            <person name="Suga H."/>
            <person name="Archibald J."/>
            <person name="Ball S.G."/>
            <person name="Clark G."/>
            <person name="Dacks J."/>
            <person name="Van Der Giezen M."/>
            <person name="Tsaousis A."/>
            <person name="Roger A."/>
        </authorList>
    </citation>
    <scope>NUCLEOTIDE SEQUENCE [LARGE SCALE GENOMIC DNA]</scope>
    <source>
        <strain evidence="8">ATCC 50177 / NandII</strain>
    </source>
</reference>
<dbReference type="PANTHER" id="PTHR10231">
    <property type="entry name" value="NUCLEOTIDE-SUGAR TRANSMEMBRANE TRANSPORTER"/>
    <property type="match status" value="1"/>
</dbReference>
<feature type="transmembrane region" description="Helical" evidence="6">
    <location>
        <begin position="20"/>
        <end position="40"/>
    </location>
</feature>
<dbReference type="OrthoDB" id="419167at2759"/>
<evidence type="ECO:0000256" key="1">
    <source>
        <dbReference type="ARBA" id="ARBA00004141"/>
    </source>
</evidence>
<accession>A0A196S6Z0</accession>
<organism evidence="7 8">
    <name type="scientific">Blastocystis sp. subtype 1 (strain ATCC 50177 / NandII)</name>
    <dbReference type="NCBI Taxonomy" id="478820"/>
    <lineage>
        <taxon>Eukaryota</taxon>
        <taxon>Sar</taxon>
        <taxon>Stramenopiles</taxon>
        <taxon>Bigyra</taxon>
        <taxon>Opalozoa</taxon>
        <taxon>Opalinata</taxon>
        <taxon>Blastocystidae</taxon>
        <taxon>Blastocystis</taxon>
    </lineage>
</organism>
<proteinExistence type="predicted"/>
<evidence type="ECO:0000313" key="7">
    <source>
        <dbReference type="EMBL" id="OAO11837.1"/>
    </source>
</evidence>
<keyword evidence="3 6" id="KW-1133">Transmembrane helix</keyword>
<dbReference type="Proteomes" id="UP000078348">
    <property type="component" value="Unassembled WGS sequence"/>
</dbReference>
<comment type="caution">
    <text evidence="7">The sequence shown here is derived from an EMBL/GenBank/DDBJ whole genome shotgun (WGS) entry which is preliminary data.</text>
</comment>
<feature type="transmembrane region" description="Helical" evidence="6">
    <location>
        <begin position="76"/>
        <end position="91"/>
    </location>
</feature>
<keyword evidence="7" id="KW-0762">Sugar transport</keyword>
<keyword evidence="4 6" id="KW-0472">Membrane</keyword>
<feature type="transmembrane region" description="Helical" evidence="6">
    <location>
        <begin position="103"/>
        <end position="129"/>
    </location>
</feature>